<feature type="transmembrane region" description="Helical" evidence="6">
    <location>
        <begin position="179"/>
        <end position="196"/>
    </location>
</feature>
<protein>
    <submittedName>
        <fullName evidence="7">TspO/MBR family protein</fullName>
    </submittedName>
</protein>
<organism evidence="7 8">
    <name type="scientific">Terribacillus halophilus</name>
    <dbReference type="NCBI Taxonomy" id="361279"/>
    <lineage>
        <taxon>Bacteria</taxon>
        <taxon>Bacillati</taxon>
        <taxon>Bacillota</taxon>
        <taxon>Bacilli</taxon>
        <taxon>Bacillales</taxon>
        <taxon>Bacillaceae</taxon>
        <taxon>Terribacillus</taxon>
    </lineage>
</organism>
<dbReference type="InterPro" id="IPR004307">
    <property type="entry name" value="TspO_MBR"/>
</dbReference>
<feature type="transmembrane region" description="Helical" evidence="6">
    <location>
        <begin position="226"/>
        <end position="246"/>
    </location>
</feature>
<feature type="transmembrane region" description="Helical" evidence="6">
    <location>
        <begin position="146"/>
        <end position="167"/>
    </location>
</feature>
<reference evidence="8" key="1">
    <citation type="submission" date="2016-10" db="EMBL/GenBank/DDBJ databases">
        <authorList>
            <person name="Varghese N."/>
            <person name="Submissions S."/>
        </authorList>
    </citation>
    <scope>NUCLEOTIDE SEQUENCE [LARGE SCALE GENOMIC DNA]</scope>
    <source>
        <strain evidence="8">DSM 21620</strain>
    </source>
</reference>
<keyword evidence="8" id="KW-1185">Reference proteome</keyword>
<feature type="transmembrane region" description="Helical" evidence="6">
    <location>
        <begin position="52"/>
        <end position="69"/>
    </location>
</feature>
<comment type="similarity">
    <text evidence="2">Belongs to the TspO/BZRP family.</text>
</comment>
<evidence type="ECO:0000256" key="3">
    <source>
        <dbReference type="ARBA" id="ARBA00022692"/>
    </source>
</evidence>
<dbReference type="Pfam" id="PF03073">
    <property type="entry name" value="TspO_MBR"/>
    <property type="match status" value="1"/>
</dbReference>
<dbReference type="Proteomes" id="UP000198666">
    <property type="component" value="Unassembled WGS sequence"/>
</dbReference>
<keyword evidence="5 6" id="KW-0472">Membrane</keyword>
<keyword evidence="3 6" id="KW-0812">Transmembrane</keyword>
<evidence type="ECO:0000256" key="2">
    <source>
        <dbReference type="ARBA" id="ARBA00007524"/>
    </source>
</evidence>
<accession>A0A1G6QWH6</accession>
<dbReference type="Gene3D" id="1.20.1260.100">
    <property type="entry name" value="TspO/MBR protein"/>
    <property type="match status" value="1"/>
</dbReference>
<evidence type="ECO:0000256" key="6">
    <source>
        <dbReference type="SAM" id="Phobius"/>
    </source>
</evidence>
<feature type="transmembrane region" description="Helical" evidence="6">
    <location>
        <begin position="203"/>
        <end position="220"/>
    </location>
</feature>
<gene>
    <name evidence="7" type="ORF">SAMN05421663_105251</name>
</gene>
<evidence type="ECO:0000313" key="7">
    <source>
        <dbReference type="EMBL" id="SDC96658.1"/>
    </source>
</evidence>
<evidence type="ECO:0000313" key="8">
    <source>
        <dbReference type="Proteomes" id="UP000198666"/>
    </source>
</evidence>
<evidence type="ECO:0000256" key="1">
    <source>
        <dbReference type="ARBA" id="ARBA00004141"/>
    </source>
</evidence>
<dbReference type="EMBL" id="FMZB01000005">
    <property type="protein sequence ID" value="SDC96658.1"/>
    <property type="molecule type" value="Genomic_DNA"/>
</dbReference>
<dbReference type="InterPro" id="IPR038330">
    <property type="entry name" value="TspO/MBR-related_sf"/>
</dbReference>
<sequence>MSNRSVKLAWFSLLAYIAAIAVNYLSNALPLGGKTMQQLSDQLGVLFQPAGYAFSIWGVIYLFVLIWVIRLFLRSTRELEWYAKAAGAFIASCIFNIAWLFSFHYELFSISIIPMVALLISLIILYQTVSTSSDRRKFDLFPFSIYIGWVSVATILNVGILFVSLGVDNIEGWLLSGEVWTIILLIVGTILAIGFMHIFRDSIYSLVFVWAYFAIAAARAEDFPAITAVASIMAVIILIAIPIHLFRRKKRKQYGY</sequence>
<dbReference type="PANTHER" id="PTHR33802">
    <property type="entry name" value="SI:CH211-161H7.5-RELATED"/>
    <property type="match status" value="1"/>
</dbReference>
<dbReference type="RefSeq" id="WP_093727327.1">
    <property type="nucleotide sequence ID" value="NZ_FMZB01000005.1"/>
</dbReference>
<feature type="transmembrane region" description="Helical" evidence="6">
    <location>
        <begin position="81"/>
        <end position="101"/>
    </location>
</feature>
<dbReference type="AlphaFoldDB" id="A0A1G6QWH6"/>
<proteinExistence type="inferred from homology"/>
<comment type="subcellular location">
    <subcellularLocation>
        <location evidence="1">Membrane</location>
        <topology evidence="1">Multi-pass membrane protein</topology>
    </subcellularLocation>
</comment>
<keyword evidence="4 6" id="KW-1133">Transmembrane helix</keyword>
<feature type="transmembrane region" description="Helical" evidence="6">
    <location>
        <begin position="107"/>
        <end position="126"/>
    </location>
</feature>
<dbReference type="OrthoDB" id="5189031at2"/>
<dbReference type="GO" id="GO:0016020">
    <property type="term" value="C:membrane"/>
    <property type="evidence" value="ECO:0007669"/>
    <property type="project" value="UniProtKB-SubCell"/>
</dbReference>
<evidence type="ECO:0000256" key="4">
    <source>
        <dbReference type="ARBA" id="ARBA00022989"/>
    </source>
</evidence>
<evidence type="ECO:0000256" key="5">
    <source>
        <dbReference type="ARBA" id="ARBA00023136"/>
    </source>
</evidence>
<dbReference type="STRING" id="361279.SAMN05421663_105251"/>
<name>A0A1G6QWH6_9BACI</name>
<dbReference type="PANTHER" id="PTHR33802:SF1">
    <property type="entry name" value="XK-RELATED PROTEIN"/>
    <property type="match status" value="1"/>
</dbReference>